<evidence type="ECO:0000256" key="1">
    <source>
        <dbReference type="SAM" id="Phobius"/>
    </source>
</evidence>
<organism evidence="2 3">
    <name type="scientific">Candidatus Falkowbacteria bacterium CG10_big_fil_rev_8_21_14_0_10_39_11</name>
    <dbReference type="NCBI Taxonomy" id="1974565"/>
    <lineage>
        <taxon>Bacteria</taxon>
        <taxon>Candidatus Falkowiibacteriota</taxon>
    </lineage>
</organism>
<feature type="transmembrane region" description="Helical" evidence="1">
    <location>
        <begin position="12"/>
        <end position="30"/>
    </location>
</feature>
<evidence type="ECO:0008006" key="4">
    <source>
        <dbReference type="Google" id="ProtNLM"/>
    </source>
</evidence>
<accession>A0A2H0V683</accession>
<sequence>MNYKHTQIGYLMIYVMVALVSYFAFILIQIGFDGSIFFALAIILALIASFVSLTVTIDSDSLRIKFGYGLYKKSFKLKKIASVKIVKNHWYFGWGIRVWFWPYMRIFNISGFDAVEIIMSDGKIFRIGTDEPKQLEQALIQVIK</sequence>
<dbReference type="Proteomes" id="UP000229901">
    <property type="component" value="Unassembled WGS sequence"/>
</dbReference>
<dbReference type="EMBL" id="PFAP01000002">
    <property type="protein sequence ID" value="PIR94616.1"/>
    <property type="molecule type" value="Genomic_DNA"/>
</dbReference>
<evidence type="ECO:0000313" key="3">
    <source>
        <dbReference type="Proteomes" id="UP000229901"/>
    </source>
</evidence>
<gene>
    <name evidence="2" type="ORF">COT97_00490</name>
</gene>
<keyword evidence="1" id="KW-1133">Transmembrane helix</keyword>
<protein>
    <recommendedName>
        <fullName evidence="4">DUF304 domain-containing protein</fullName>
    </recommendedName>
</protein>
<name>A0A2H0V683_9BACT</name>
<keyword evidence="1" id="KW-0812">Transmembrane</keyword>
<dbReference type="AlphaFoldDB" id="A0A2H0V683"/>
<evidence type="ECO:0000313" key="2">
    <source>
        <dbReference type="EMBL" id="PIR94616.1"/>
    </source>
</evidence>
<reference evidence="3" key="1">
    <citation type="submission" date="2017-09" db="EMBL/GenBank/DDBJ databases">
        <title>Depth-based differentiation of microbial function through sediment-hosted aquifers and enrichment of novel symbionts in the deep terrestrial subsurface.</title>
        <authorList>
            <person name="Probst A.J."/>
            <person name="Ladd B."/>
            <person name="Jarett J.K."/>
            <person name="Geller-Mcgrath D.E."/>
            <person name="Sieber C.M.K."/>
            <person name="Emerson J.B."/>
            <person name="Anantharaman K."/>
            <person name="Thomas B.C."/>
            <person name="Malmstrom R."/>
            <person name="Stieglmeier M."/>
            <person name="Klingl A."/>
            <person name="Woyke T."/>
            <person name="Ryan C.M."/>
            <person name="Banfield J.F."/>
        </authorList>
    </citation>
    <scope>NUCLEOTIDE SEQUENCE [LARGE SCALE GENOMIC DNA]</scope>
</reference>
<feature type="transmembrane region" description="Helical" evidence="1">
    <location>
        <begin position="36"/>
        <end position="57"/>
    </location>
</feature>
<comment type="caution">
    <text evidence="2">The sequence shown here is derived from an EMBL/GenBank/DDBJ whole genome shotgun (WGS) entry which is preliminary data.</text>
</comment>
<keyword evidence="1" id="KW-0472">Membrane</keyword>
<proteinExistence type="predicted"/>